<dbReference type="EMBL" id="CP035806">
    <property type="protein sequence ID" value="QBE47745.1"/>
    <property type="molecule type" value="Genomic_DNA"/>
</dbReference>
<dbReference type="KEGG" id="ltr:EVS81_01950"/>
<dbReference type="OrthoDB" id="3873597at2"/>
<organism evidence="1 2">
    <name type="scientific">Leucobacter triazinivorans</name>
    <dbReference type="NCBI Taxonomy" id="1784719"/>
    <lineage>
        <taxon>Bacteria</taxon>
        <taxon>Bacillati</taxon>
        <taxon>Actinomycetota</taxon>
        <taxon>Actinomycetes</taxon>
        <taxon>Micrococcales</taxon>
        <taxon>Microbacteriaceae</taxon>
        <taxon>Leucobacter</taxon>
    </lineage>
</organism>
<name>A0A4P6KBS4_9MICO</name>
<dbReference type="RefSeq" id="WP_130108898.1">
    <property type="nucleotide sequence ID" value="NZ_CP035806.1"/>
</dbReference>
<dbReference type="AlphaFoldDB" id="A0A4P6KBS4"/>
<protein>
    <recommendedName>
        <fullName evidence="3">Protein ImuA</fullName>
    </recommendedName>
</protein>
<reference evidence="1 2" key="1">
    <citation type="submission" date="2019-02" db="EMBL/GenBank/DDBJ databases">
        <authorList>
            <person name="Sun L."/>
            <person name="Pan D."/>
            <person name="Wu X."/>
        </authorList>
    </citation>
    <scope>NUCLEOTIDE SEQUENCE [LARGE SCALE GENOMIC DNA]</scope>
    <source>
        <strain evidence="1 2">JW-1</strain>
    </source>
</reference>
<dbReference type="Proteomes" id="UP000289260">
    <property type="component" value="Chromosome"/>
</dbReference>
<evidence type="ECO:0000313" key="1">
    <source>
        <dbReference type="EMBL" id="QBE47745.1"/>
    </source>
</evidence>
<gene>
    <name evidence="1" type="ORF">EVS81_01950</name>
</gene>
<proteinExistence type="predicted"/>
<keyword evidence="2" id="KW-1185">Reference proteome</keyword>
<evidence type="ECO:0000313" key="2">
    <source>
        <dbReference type="Proteomes" id="UP000289260"/>
    </source>
</evidence>
<sequence length="216" mass="22948">MNSVATVRSLQQRITEMQPLRIDDRLLPTAPGLRQLLPEGALRRGASYAVLGSQQLALALLAEASSAGSWCGVIGCPAFGAEAAAALGIALDRCVLVPHPGPGALGLAAALSEVLTVVLLRPDAPPRLGEVERFSARLREHGSALVALGDWPRAECTLRVSASRWRGLGRGHGLLEERELAVQTLDRRGAKQHIVRFTGGTVADPETSTVRRLAHR</sequence>
<evidence type="ECO:0008006" key="3">
    <source>
        <dbReference type="Google" id="ProtNLM"/>
    </source>
</evidence>
<accession>A0A4P6KBS4</accession>